<sequence length="284" mass="31249">MAAVALPTTRPRRRVSAGAVLSLFVLCAAAAIALLPLAWLLTASVRTQGDLTGNPSTIIPSGITFQNYVDIWRMIPFGRQFLNTTVFALTVACVSVVIDSMAAYALARFRFPARTFVFVALIATLLVPIQVTFVPVYNLLVDLGWINTMQGLIVPRVADAFGIFFLRQFFLALPRDLEDAARIDGAGEFQIYRRIMFPLAGPALVTIFIFNLVNNWNDLLWPLMVMPDQDTTTLPAGLAMFRGQYVVDYGPLMAGATLALIPMIIAFIVVQRRFIESIATTGIK</sequence>
<dbReference type="Gene3D" id="1.10.3720.10">
    <property type="entry name" value="MetI-like"/>
    <property type="match status" value="1"/>
</dbReference>
<proteinExistence type="inferred from homology"/>
<dbReference type="Proteomes" id="UP000294739">
    <property type="component" value="Unassembled WGS sequence"/>
</dbReference>
<keyword evidence="3" id="KW-1003">Cell membrane</keyword>
<evidence type="ECO:0000256" key="2">
    <source>
        <dbReference type="ARBA" id="ARBA00022448"/>
    </source>
</evidence>
<dbReference type="OrthoDB" id="2063054at2"/>
<accession>A0A4R5CSZ2</accession>
<dbReference type="PROSITE" id="PS50928">
    <property type="entry name" value="ABC_TM1"/>
    <property type="match status" value="1"/>
</dbReference>
<dbReference type="EMBL" id="SMKZ01000032">
    <property type="protein sequence ID" value="TDE03396.1"/>
    <property type="molecule type" value="Genomic_DNA"/>
</dbReference>
<dbReference type="PANTHER" id="PTHR43744">
    <property type="entry name" value="ABC TRANSPORTER PERMEASE PROTEIN MG189-RELATED-RELATED"/>
    <property type="match status" value="1"/>
</dbReference>
<evidence type="ECO:0000256" key="6">
    <source>
        <dbReference type="ARBA" id="ARBA00023136"/>
    </source>
</evidence>
<dbReference type="Pfam" id="PF00528">
    <property type="entry name" value="BPD_transp_1"/>
    <property type="match status" value="1"/>
</dbReference>
<keyword evidence="2 7" id="KW-0813">Transport</keyword>
<name>A0A4R5CSZ2_9ACTN</name>
<feature type="domain" description="ABC transmembrane type-1" evidence="8">
    <location>
        <begin position="81"/>
        <end position="270"/>
    </location>
</feature>
<evidence type="ECO:0000256" key="5">
    <source>
        <dbReference type="ARBA" id="ARBA00022989"/>
    </source>
</evidence>
<feature type="transmembrane region" description="Helical" evidence="7">
    <location>
        <begin position="81"/>
        <end position="104"/>
    </location>
</feature>
<evidence type="ECO:0000313" key="9">
    <source>
        <dbReference type="EMBL" id="TDE03396.1"/>
    </source>
</evidence>
<dbReference type="AlphaFoldDB" id="A0A4R5CSZ2"/>
<organism evidence="9 10">
    <name type="scientific">Jiangella asiatica</name>
    <dbReference type="NCBI Taxonomy" id="2530372"/>
    <lineage>
        <taxon>Bacteria</taxon>
        <taxon>Bacillati</taxon>
        <taxon>Actinomycetota</taxon>
        <taxon>Actinomycetes</taxon>
        <taxon>Jiangellales</taxon>
        <taxon>Jiangellaceae</taxon>
        <taxon>Jiangella</taxon>
    </lineage>
</organism>
<feature type="transmembrane region" description="Helical" evidence="7">
    <location>
        <begin position="157"/>
        <end position="174"/>
    </location>
</feature>
<dbReference type="InterPro" id="IPR035906">
    <property type="entry name" value="MetI-like_sf"/>
</dbReference>
<dbReference type="PANTHER" id="PTHR43744:SF12">
    <property type="entry name" value="ABC TRANSPORTER PERMEASE PROTEIN MG189-RELATED"/>
    <property type="match status" value="1"/>
</dbReference>
<dbReference type="CDD" id="cd06261">
    <property type="entry name" value="TM_PBP2"/>
    <property type="match status" value="1"/>
</dbReference>
<dbReference type="InterPro" id="IPR000515">
    <property type="entry name" value="MetI-like"/>
</dbReference>
<dbReference type="InParanoid" id="A0A4R5CSZ2"/>
<feature type="transmembrane region" description="Helical" evidence="7">
    <location>
        <begin position="116"/>
        <end position="137"/>
    </location>
</feature>
<keyword evidence="4 7" id="KW-0812">Transmembrane</keyword>
<reference evidence="9 10" key="1">
    <citation type="submission" date="2019-03" db="EMBL/GenBank/DDBJ databases">
        <title>Draft genome sequences of novel Actinobacteria.</title>
        <authorList>
            <person name="Sahin N."/>
            <person name="Ay H."/>
            <person name="Saygin H."/>
        </authorList>
    </citation>
    <scope>NUCLEOTIDE SEQUENCE [LARGE SCALE GENOMIC DNA]</scope>
    <source>
        <strain evidence="9 10">5K138</strain>
    </source>
</reference>
<feature type="transmembrane region" description="Helical" evidence="7">
    <location>
        <begin position="249"/>
        <end position="270"/>
    </location>
</feature>
<evidence type="ECO:0000313" key="10">
    <source>
        <dbReference type="Proteomes" id="UP000294739"/>
    </source>
</evidence>
<feature type="transmembrane region" description="Helical" evidence="7">
    <location>
        <begin position="195"/>
        <end position="213"/>
    </location>
</feature>
<evidence type="ECO:0000259" key="8">
    <source>
        <dbReference type="PROSITE" id="PS50928"/>
    </source>
</evidence>
<keyword evidence="6 7" id="KW-0472">Membrane</keyword>
<feature type="transmembrane region" description="Helical" evidence="7">
    <location>
        <begin position="20"/>
        <end position="41"/>
    </location>
</feature>
<dbReference type="RefSeq" id="WP_131897925.1">
    <property type="nucleotide sequence ID" value="NZ_SMKZ01000032.1"/>
</dbReference>
<evidence type="ECO:0000256" key="1">
    <source>
        <dbReference type="ARBA" id="ARBA00004651"/>
    </source>
</evidence>
<comment type="caution">
    <text evidence="9">The sequence shown here is derived from an EMBL/GenBank/DDBJ whole genome shotgun (WGS) entry which is preliminary data.</text>
</comment>
<evidence type="ECO:0000256" key="3">
    <source>
        <dbReference type="ARBA" id="ARBA00022475"/>
    </source>
</evidence>
<evidence type="ECO:0000256" key="4">
    <source>
        <dbReference type="ARBA" id="ARBA00022692"/>
    </source>
</evidence>
<dbReference type="GO" id="GO:0005886">
    <property type="term" value="C:plasma membrane"/>
    <property type="evidence" value="ECO:0007669"/>
    <property type="project" value="UniProtKB-SubCell"/>
</dbReference>
<dbReference type="GO" id="GO:0055085">
    <property type="term" value="P:transmembrane transport"/>
    <property type="evidence" value="ECO:0007669"/>
    <property type="project" value="InterPro"/>
</dbReference>
<dbReference type="SUPFAM" id="SSF161098">
    <property type="entry name" value="MetI-like"/>
    <property type="match status" value="1"/>
</dbReference>
<gene>
    <name evidence="9" type="ORF">E1269_20370</name>
</gene>
<keyword evidence="5 7" id="KW-1133">Transmembrane helix</keyword>
<comment type="subcellular location">
    <subcellularLocation>
        <location evidence="1 7">Cell membrane</location>
        <topology evidence="1 7">Multi-pass membrane protein</topology>
    </subcellularLocation>
</comment>
<protein>
    <submittedName>
        <fullName evidence="9">Carbohydrate ABC transporter permease</fullName>
    </submittedName>
</protein>
<evidence type="ECO:0000256" key="7">
    <source>
        <dbReference type="RuleBase" id="RU363032"/>
    </source>
</evidence>
<comment type="similarity">
    <text evidence="7">Belongs to the binding-protein-dependent transport system permease family.</text>
</comment>
<keyword evidence="10" id="KW-1185">Reference proteome</keyword>